<feature type="region of interest" description="Disordered" evidence="1">
    <location>
        <begin position="302"/>
        <end position="330"/>
    </location>
</feature>
<dbReference type="EMBL" id="BAABAT010000003">
    <property type="protein sequence ID" value="GAA4246362.1"/>
    <property type="molecule type" value="Genomic_DNA"/>
</dbReference>
<sequence length="330" mass="35762">MRVLIIGGTQFVGRHITEAALGRGHDVTLLHRGRTGADLFPQARHVLADRNGDLAQLEGLAFDATIDVSAYVPGQIRRLADALPDSGQYVLVSSVSVYDQPPAGYTEDGPLYEAAPGDEDVTETSYGPLKVACERAAVERFGDATLIVRPTYVIGPHDHLIRFTWWVERIARGGEVLAPGERGSSIQYVDARDMAAWIVAMAESGTAGVFHAAAPAYAPERPFSFGDLLEAMVAEAGPPGTTLTWVDPGFLLERGIGGDELPLWPAPDRDAAVNRADPSAAFAAGLSPRPLRESIRDCLADARTNPRTAPQRLTPEREAELLREWHERQR</sequence>
<dbReference type="Gene3D" id="3.40.50.720">
    <property type="entry name" value="NAD(P)-binding Rossmann-like Domain"/>
    <property type="match status" value="1"/>
</dbReference>
<gene>
    <name evidence="3" type="ORF">GCM10022255_017290</name>
</gene>
<protein>
    <submittedName>
        <fullName evidence="3">SDR family oxidoreductase</fullName>
    </submittedName>
</protein>
<dbReference type="Pfam" id="PF01370">
    <property type="entry name" value="Epimerase"/>
    <property type="match status" value="1"/>
</dbReference>
<name>A0ABP8D2X8_9ACTN</name>
<dbReference type="InterPro" id="IPR001509">
    <property type="entry name" value="Epimerase_deHydtase"/>
</dbReference>
<proteinExistence type="predicted"/>
<dbReference type="PANTHER" id="PTHR43245:SF13">
    <property type="entry name" value="UDP-D-APIOSE_UDP-D-XYLOSE SYNTHASE 2"/>
    <property type="match status" value="1"/>
</dbReference>
<dbReference type="InterPro" id="IPR050177">
    <property type="entry name" value="Lipid_A_modif_metabolic_enz"/>
</dbReference>
<reference evidence="4" key="1">
    <citation type="journal article" date="2019" name="Int. J. Syst. Evol. Microbiol.">
        <title>The Global Catalogue of Microorganisms (GCM) 10K type strain sequencing project: providing services to taxonomists for standard genome sequencing and annotation.</title>
        <authorList>
            <consortium name="The Broad Institute Genomics Platform"/>
            <consortium name="The Broad Institute Genome Sequencing Center for Infectious Disease"/>
            <person name="Wu L."/>
            <person name="Ma J."/>
        </authorList>
    </citation>
    <scope>NUCLEOTIDE SEQUENCE [LARGE SCALE GENOMIC DNA]</scope>
    <source>
        <strain evidence="4">JCM 17441</strain>
    </source>
</reference>
<comment type="caution">
    <text evidence="3">The sequence shown here is derived from an EMBL/GenBank/DDBJ whole genome shotgun (WGS) entry which is preliminary data.</text>
</comment>
<feature type="domain" description="NAD-dependent epimerase/dehydratase" evidence="2">
    <location>
        <begin position="3"/>
        <end position="206"/>
    </location>
</feature>
<keyword evidence="4" id="KW-1185">Reference proteome</keyword>
<evidence type="ECO:0000259" key="2">
    <source>
        <dbReference type="Pfam" id="PF01370"/>
    </source>
</evidence>
<organism evidence="3 4">
    <name type="scientific">Dactylosporangium darangshiense</name>
    <dbReference type="NCBI Taxonomy" id="579108"/>
    <lineage>
        <taxon>Bacteria</taxon>
        <taxon>Bacillati</taxon>
        <taxon>Actinomycetota</taxon>
        <taxon>Actinomycetes</taxon>
        <taxon>Micromonosporales</taxon>
        <taxon>Micromonosporaceae</taxon>
        <taxon>Dactylosporangium</taxon>
    </lineage>
</organism>
<feature type="compositionally biased region" description="Basic and acidic residues" evidence="1">
    <location>
        <begin position="314"/>
        <end position="330"/>
    </location>
</feature>
<accession>A0ABP8D2X8</accession>
<dbReference type="SUPFAM" id="SSF51735">
    <property type="entry name" value="NAD(P)-binding Rossmann-fold domains"/>
    <property type="match status" value="1"/>
</dbReference>
<evidence type="ECO:0000256" key="1">
    <source>
        <dbReference type="SAM" id="MobiDB-lite"/>
    </source>
</evidence>
<dbReference type="Proteomes" id="UP001500620">
    <property type="component" value="Unassembled WGS sequence"/>
</dbReference>
<dbReference type="PANTHER" id="PTHR43245">
    <property type="entry name" value="BIFUNCTIONAL POLYMYXIN RESISTANCE PROTEIN ARNA"/>
    <property type="match status" value="1"/>
</dbReference>
<dbReference type="RefSeq" id="WP_345123075.1">
    <property type="nucleotide sequence ID" value="NZ_BAABAT010000003.1"/>
</dbReference>
<dbReference type="InterPro" id="IPR036291">
    <property type="entry name" value="NAD(P)-bd_dom_sf"/>
</dbReference>
<evidence type="ECO:0000313" key="3">
    <source>
        <dbReference type="EMBL" id="GAA4246362.1"/>
    </source>
</evidence>
<evidence type="ECO:0000313" key="4">
    <source>
        <dbReference type="Proteomes" id="UP001500620"/>
    </source>
</evidence>